<dbReference type="InterPro" id="IPR012318">
    <property type="entry name" value="HTH_CRP"/>
</dbReference>
<keyword evidence="7" id="KW-1185">Reference proteome</keyword>
<dbReference type="InterPro" id="IPR014710">
    <property type="entry name" value="RmlC-like_jellyroll"/>
</dbReference>
<comment type="caution">
    <text evidence="6">The sequence shown here is derived from an EMBL/GenBank/DDBJ whole genome shotgun (WGS) entry which is preliminary data.</text>
</comment>
<dbReference type="InterPro" id="IPR018490">
    <property type="entry name" value="cNMP-bd_dom_sf"/>
</dbReference>
<dbReference type="InterPro" id="IPR036388">
    <property type="entry name" value="WH-like_DNA-bd_sf"/>
</dbReference>
<dbReference type="SUPFAM" id="SSF51206">
    <property type="entry name" value="cAMP-binding domain-like"/>
    <property type="match status" value="1"/>
</dbReference>
<evidence type="ECO:0000313" key="7">
    <source>
        <dbReference type="Proteomes" id="UP001147830"/>
    </source>
</evidence>
<dbReference type="Gene3D" id="2.60.120.10">
    <property type="entry name" value="Jelly Rolls"/>
    <property type="match status" value="1"/>
</dbReference>
<protein>
    <submittedName>
        <fullName evidence="6">Crp/Fnr family transcriptional regulator</fullName>
    </submittedName>
</protein>
<evidence type="ECO:0000259" key="5">
    <source>
        <dbReference type="PROSITE" id="PS51063"/>
    </source>
</evidence>
<evidence type="ECO:0000313" key="6">
    <source>
        <dbReference type="EMBL" id="MCT7357821.1"/>
    </source>
</evidence>
<dbReference type="GO" id="GO:0003700">
    <property type="term" value="F:DNA-binding transcription factor activity"/>
    <property type="evidence" value="ECO:0007669"/>
    <property type="project" value="TreeGrafter"/>
</dbReference>
<keyword evidence="2" id="KW-0238">DNA-binding</keyword>
<dbReference type="SUPFAM" id="SSF46785">
    <property type="entry name" value="Winged helix' DNA-binding domain"/>
    <property type="match status" value="1"/>
</dbReference>
<dbReference type="SMART" id="SM00100">
    <property type="entry name" value="cNMP"/>
    <property type="match status" value="1"/>
</dbReference>
<sequence length="237" mass="26283">MPDNPPLSAPAEPSVQQRLQLLRQSWLAELPEAELEQLARASTILRLSTGQQVHARGDLAKGYMGVINGRLGVSTLTDDGKVLTLAYFLPGDWFGEISLVDGLPRTHDTSAMEDSELLLIAATDFQSMLQRYPQLWPTLAKHLCQRLRLLMDAVEEATLLPMPARLARKLLQLQRMDTRHSMSQQALAEMMGVSRQSVARVLAQWVSAGWISTHYNRIDILDSQALEAVAGHAGVPR</sequence>
<accession>A0A9X2WCY1</accession>
<evidence type="ECO:0000256" key="3">
    <source>
        <dbReference type="ARBA" id="ARBA00023163"/>
    </source>
</evidence>
<reference evidence="6" key="1">
    <citation type="journal article" date="2022" name="Front. Microbiol.">
        <title>Genome-based taxonomic rearrangement of Oceanobacter-related bacteria including the description of Thalassolituus hydrocarbonoclasticus sp. nov. and Thalassolituus pacificus sp. nov. and emended description of the genus Thalassolituus.</title>
        <authorList>
            <person name="Dong C."/>
            <person name="Wei L."/>
            <person name="Wang J."/>
            <person name="Lai Q."/>
            <person name="Huang Z."/>
            <person name="Shao Z."/>
        </authorList>
    </citation>
    <scope>NUCLEOTIDE SEQUENCE</scope>
    <source>
        <strain evidence="6">59MF3M-4</strain>
    </source>
</reference>
<organism evidence="6 7">
    <name type="scientific">Thalassolituus pacificus</name>
    <dbReference type="NCBI Taxonomy" id="2975440"/>
    <lineage>
        <taxon>Bacteria</taxon>
        <taxon>Pseudomonadati</taxon>
        <taxon>Pseudomonadota</taxon>
        <taxon>Gammaproteobacteria</taxon>
        <taxon>Oceanospirillales</taxon>
        <taxon>Oceanospirillaceae</taxon>
        <taxon>Thalassolituus</taxon>
    </lineage>
</organism>
<dbReference type="InterPro" id="IPR036390">
    <property type="entry name" value="WH_DNA-bd_sf"/>
</dbReference>
<feature type="domain" description="Cyclic nucleotide-binding" evidence="4">
    <location>
        <begin position="26"/>
        <end position="146"/>
    </location>
</feature>
<evidence type="ECO:0000259" key="4">
    <source>
        <dbReference type="PROSITE" id="PS50042"/>
    </source>
</evidence>
<dbReference type="AlphaFoldDB" id="A0A9X2WCY1"/>
<dbReference type="EMBL" id="JAOANI010000009">
    <property type="protein sequence ID" value="MCT7357821.1"/>
    <property type="molecule type" value="Genomic_DNA"/>
</dbReference>
<evidence type="ECO:0000256" key="2">
    <source>
        <dbReference type="ARBA" id="ARBA00023125"/>
    </source>
</evidence>
<dbReference type="Gene3D" id="1.10.10.10">
    <property type="entry name" value="Winged helix-like DNA-binding domain superfamily/Winged helix DNA-binding domain"/>
    <property type="match status" value="1"/>
</dbReference>
<keyword evidence="1" id="KW-0805">Transcription regulation</keyword>
<feature type="domain" description="HTH crp-type" evidence="5">
    <location>
        <begin position="160"/>
        <end position="224"/>
    </location>
</feature>
<evidence type="ECO:0000256" key="1">
    <source>
        <dbReference type="ARBA" id="ARBA00023015"/>
    </source>
</evidence>
<dbReference type="RefSeq" id="WP_260974752.1">
    <property type="nucleotide sequence ID" value="NZ_JAOANI010000009.1"/>
</dbReference>
<dbReference type="PANTHER" id="PTHR24567">
    <property type="entry name" value="CRP FAMILY TRANSCRIPTIONAL REGULATORY PROTEIN"/>
    <property type="match status" value="1"/>
</dbReference>
<dbReference type="InterPro" id="IPR050397">
    <property type="entry name" value="Env_Response_Regulators"/>
</dbReference>
<dbReference type="GO" id="GO:0003677">
    <property type="term" value="F:DNA binding"/>
    <property type="evidence" value="ECO:0007669"/>
    <property type="project" value="UniProtKB-KW"/>
</dbReference>
<dbReference type="SMART" id="SM00419">
    <property type="entry name" value="HTH_CRP"/>
    <property type="match status" value="1"/>
</dbReference>
<name>A0A9X2WCY1_9GAMM</name>
<dbReference type="Pfam" id="PF00027">
    <property type="entry name" value="cNMP_binding"/>
    <property type="match status" value="1"/>
</dbReference>
<dbReference type="InterPro" id="IPR000595">
    <property type="entry name" value="cNMP-bd_dom"/>
</dbReference>
<dbReference type="GO" id="GO:0005829">
    <property type="term" value="C:cytosol"/>
    <property type="evidence" value="ECO:0007669"/>
    <property type="project" value="TreeGrafter"/>
</dbReference>
<proteinExistence type="predicted"/>
<dbReference type="PANTHER" id="PTHR24567:SF74">
    <property type="entry name" value="HTH-TYPE TRANSCRIPTIONAL REGULATOR ARCR"/>
    <property type="match status" value="1"/>
</dbReference>
<dbReference type="Pfam" id="PF13545">
    <property type="entry name" value="HTH_Crp_2"/>
    <property type="match status" value="1"/>
</dbReference>
<dbReference type="PROSITE" id="PS50042">
    <property type="entry name" value="CNMP_BINDING_3"/>
    <property type="match status" value="1"/>
</dbReference>
<reference evidence="6" key="2">
    <citation type="submission" date="2022-08" db="EMBL/GenBank/DDBJ databases">
        <authorList>
            <person name="Dong C."/>
        </authorList>
    </citation>
    <scope>NUCLEOTIDE SEQUENCE</scope>
    <source>
        <strain evidence="6">59MF3M-4</strain>
    </source>
</reference>
<dbReference type="CDD" id="cd00038">
    <property type="entry name" value="CAP_ED"/>
    <property type="match status" value="1"/>
</dbReference>
<gene>
    <name evidence="6" type="ORF">NYR02_02140</name>
</gene>
<keyword evidence="3" id="KW-0804">Transcription</keyword>
<dbReference type="Proteomes" id="UP001147830">
    <property type="component" value="Unassembled WGS sequence"/>
</dbReference>
<dbReference type="PROSITE" id="PS51063">
    <property type="entry name" value="HTH_CRP_2"/>
    <property type="match status" value="1"/>
</dbReference>